<dbReference type="Proteomes" id="UP000435112">
    <property type="component" value="Unassembled WGS sequence"/>
</dbReference>
<name>A0A6A3ILN0_9STRA</name>
<evidence type="ECO:0000313" key="1">
    <source>
        <dbReference type="EMBL" id="KAE8983846.1"/>
    </source>
</evidence>
<evidence type="ECO:0000313" key="6">
    <source>
        <dbReference type="Proteomes" id="UP000435112"/>
    </source>
</evidence>
<proteinExistence type="predicted"/>
<dbReference type="EMBL" id="QXFU01002594">
    <property type="protein sequence ID" value="KAE8983846.1"/>
    <property type="molecule type" value="Genomic_DNA"/>
</dbReference>
<dbReference type="EMBL" id="QXFV01002564">
    <property type="protein sequence ID" value="KAE8986095.1"/>
    <property type="molecule type" value="Genomic_DNA"/>
</dbReference>
<dbReference type="AlphaFoldDB" id="A0A6A3ILN0"/>
<accession>A0A6A3ILN0</accession>
<reference evidence="4 6" key="1">
    <citation type="submission" date="2018-09" db="EMBL/GenBank/DDBJ databases">
        <title>Genomic investigation of the strawberry pathogen Phytophthora fragariae indicates pathogenicity is determined by transcriptional variation in three key races.</title>
        <authorList>
            <person name="Adams T.M."/>
            <person name="Armitage A.D."/>
            <person name="Sobczyk M.K."/>
            <person name="Bates H.J."/>
            <person name="Dunwell J.M."/>
            <person name="Nellist C.F."/>
            <person name="Harrison R.J."/>
        </authorList>
    </citation>
    <scope>NUCLEOTIDE SEQUENCE [LARGE SCALE GENOMIC DNA]</scope>
    <source>
        <strain evidence="2 4">SCRP249</strain>
        <strain evidence="1 6">SCRP324</strain>
        <strain evidence="3 5">SCRP333</strain>
    </source>
</reference>
<dbReference type="Proteomes" id="UP000434957">
    <property type="component" value="Unassembled WGS sequence"/>
</dbReference>
<evidence type="ECO:0000313" key="4">
    <source>
        <dbReference type="Proteomes" id="UP000429607"/>
    </source>
</evidence>
<dbReference type="EMBL" id="QXFT01002573">
    <property type="protein sequence ID" value="KAE9296179.1"/>
    <property type="molecule type" value="Genomic_DNA"/>
</dbReference>
<keyword evidence="5" id="KW-1185">Reference proteome</keyword>
<dbReference type="Proteomes" id="UP000429607">
    <property type="component" value="Unassembled WGS sequence"/>
</dbReference>
<comment type="caution">
    <text evidence="1">The sequence shown here is derived from an EMBL/GenBank/DDBJ whole genome shotgun (WGS) entry which is preliminary data.</text>
</comment>
<protein>
    <submittedName>
        <fullName evidence="1">Uncharacterized protein</fullName>
    </submittedName>
</protein>
<evidence type="ECO:0000313" key="2">
    <source>
        <dbReference type="EMBL" id="KAE8986095.1"/>
    </source>
</evidence>
<evidence type="ECO:0000313" key="3">
    <source>
        <dbReference type="EMBL" id="KAE9296179.1"/>
    </source>
</evidence>
<sequence>MAGKLAGLAGRALLAASCCRRYETRSDSVTEYCTPLSEQRRQVGGVNQGAGTTGVSR</sequence>
<organism evidence="1 6">
    <name type="scientific">Phytophthora rubi</name>
    <dbReference type="NCBI Taxonomy" id="129364"/>
    <lineage>
        <taxon>Eukaryota</taxon>
        <taxon>Sar</taxon>
        <taxon>Stramenopiles</taxon>
        <taxon>Oomycota</taxon>
        <taxon>Peronosporomycetes</taxon>
        <taxon>Peronosporales</taxon>
        <taxon>Peronosporaceae</taxon>
        <taxon>Phytophthora</taxon>
    </lineage>
</organism>
<gene>
    <name evidence="2" type="ORF">PR001_g22693</name>
    <name evidence="1" type="ORF">PR002_g23128</name>
    <name evidence="3" type="ORF">PR003_g23822</name>
</gene>
<evidence type="ECO:0000313" key="5">
    <source>
        <dbReference type="Proteomes" id="UP000434957"/>
    </source>
</evidence>